<evidence type="ECO:0000313" key="3">
    <source>
        <dbReference type="Proteomes" id="UP000198717"/>
    </source>
</evidence>
<dbReference type="Proteomes" id="UP000198717">
    <property type="component" value="Unassembled WGS sequence"/>
</dbReference>
<dbReference type="AlphaFoldDB" id="A0A511H7F1"/>
<dbReference type="EMBL" id="BJVY01000004">
    <property type="protein sequence ID" value="GEL69423.1"/>
    <property type="molecule type" value="Genomic_DNA"/>
</dbReference>
<evidence type="ECO:0000313" key="4">
    <source>
        <dbReference type="Proteomes" id="UP000321224"/>
    </source>
</evidence>
<organism evidence="1 4">
    <name type="scientific">Myxococcus virescens</name>
    <dbReference type="NCBI Taxonomy" id="83456"/>
    <lineage>
        <taxon>Bacteria</taxon>
        <taxon>Pseudomonadati</taxon>
        <taxon>Myxococcota</taxon>
        <taxon>Myxococcia</taxon>
        <taxon>Myxococcales</taxon>
        <taxon>Cystobacterineae</taxon>
        <taxon>Myxococcaceae</taxon>
        <taxon>Myxococcus</taxon>
    </lineage>
</organism>
<dbReference type="RefSeq" id="WP_225888398.1">
    <property type="nucleotide sequence ID" value="NZ_BJVY01000004.1"/>
</dbReference>
<dbReference type="Proteomes" id="UP000321224">
    <property type="component" value="Unassembled WGS sequence"/>
</dbReference>
<evidence type="ECO:0000313" key="2">
    <source>
        <dbReference type="EMBL" id="SDE38257.1"/>
    </source>
</evidence>
<reference evidence="1 4" key="2">
    <citation type="submission" date="2019-07" db="EMBL/GenBank/DDBJ databases">
        <title>Whole genome shotgun sequence of Myxococcus virescens NBRC 100334.</title>
        <authorList>
            <person name="Hosoyama A."/>
            <person name="Uohara A."/>
            <person name="Ohji S."/>
            <person name="Ichikawa N."/>
        </authorList>
    </citation>
    <scope>NUCLEOTIDE SEQUENCE [LARGE SCALE GENOMIC DNA]</scope>
    <source>
        <strain evidence="1 4">NBRC 100334</strain>
    </source>
</reference>
<reference evidence="2 3" key="1">
    <citation type="submission" date="2016-10" db="EMBL/GenBank/DDBJ databases">
        <authorList>
            <person name="Varghese N."/>
            <person name="Submissions S."/>
        </authorList>
    </citation>
    <scope>NUCLEOTIDE SEQUENCE [LARGE SCALE GENOMIC DNA]</scope>
    <source>
        <strain evidence="2 3">DSM 2260</strain>
    </source>
</reference>
<name>A0A511H7F1_9BACT</name>
<proteinExistence type="predicted"/>
<sequence>MSPATRLGWGEMSRRAGYAESWDLTYLVEQLRELIGHDLRLGAALSDELEDVLGSLVQRNQRLRVLQRMVTAERAPEDLAALRGALEEMDRELMTRLPALLEQLRLALA</sequence>
<keyword evidence="3" id="KW-1185">Reference proteome</keyword>
<comment type="caution">
    <text evidence="1">The sequence shown here is derived from an EMBL/GenBank/DDBJ whole genome shotgun (WGS) entry which is preliminary data.</text>
</comment>
<dbReference type="EMBL" id="FNAJ01000006">
    <property type="protein sequence ID" value="SDE38257.1"/>
    <property type="molecule type" value="Genomic_DNA"/>
</dbReference>
<protein>
    <submittedName>
        <fullName evidence="1">Uncharacterized protein</fullName>
    </submittedName>
</protein>
<evidence type="ECO:0000313" key="1">
    <source>
        <dbReference type="EMBL" id="GEL69423.1"/>
    </source>
</evidence>
<accession>A0A511H7F1</accession>
<gene>
    <name evidence="1" type="ORF">MVI01_12070</name>
    <name evidence="2" type="ORF">SAMN04488504_106269</name>
</gene>